<gene>
    <name evidence="1" type="ORF">SAMN06296028_12319</name>
</gene>
<evidence type="ECO:0000313" key="2">
    <source>
        <dbReference type="Proteomes" id="UP000192929"/>
    </source>
</evidence>
<keyword evidence="2" id="KW-1185">Reference proteome</keyword>
<dbReference type="EMBL" id="FXAC01000023">
    <property type="protein sequence ID" value="SMF28699.1"/>
    <property type="molecule type" value="Genomic_DNA"/>
</dbReference>
<sequence>MRVMSEASVHGRWPQVRRSSVLPTVDQVAKCSDLAMMQWMDSGQYAVREVLAAHVSKGAVRLSMPTWCTGSSSSRWARVAVKKS</sequence>
<reference evidence="2" key="1">
    <citation type="submission" date="2017-04" db="EMBL/GenBank/DDBJ databases">
        <authorList>
            <person name="Varghese N."/>
            <person name="Submissions S."/>
        </authorList>
    </citation>
    <scope>NUCLEOTIDE SEQUENCE [LARGE SCALE GENOMIC DNA]</scope>
    <source>
        <strain evidence="2">NIO-1021</strain>
    </source>
</reference>
<organism evidence="1 2">
    <name type="scientific">Kocuria marina subsp. indica</name>
    <dbReference type="NCBI Taxonomy" id="1049583"/>
    <lineage>
        <taxon>Bacteria</taxon>
        <taxon>Bacillati</taxon>
        <taxon>Actinomycetota</taxon>
        <taxon>Actinomycetes</taxon>
        <taxon>Micrococcales</taxon>
        <taxon>Micrococcaceae</taxon>
        <taxon>Kocuria</taxon>
    </lineage>
</organism>
<dbReference type="Proteomes" id="UP000192929">
    <property type="component" value="Unassembled WGS sequence"/>
</dbReference>
<proteinExistence type="predicted"/>
<name>A0A1X7E7D3_9MICC</name>
<evidence type="ECO:0000313" key="1">
    <source>
        <dbReference type="EMBL" id="SMF28699.1"/>
    </source>
</evidence>
<dbReference type="AlphaFoldDB" id="A0A1X7E7D3"/>
<protein>
    <submittedName>
        <fullName evidence="1">Uncharacterized protein</fullName>
    </submittedName>
</protein>
<accession>A0A1X7E7D3</accession>